<dbReference type="InterPro" id="IPR012340">
    <property type="entry name" value="NA-bd_OB-fold"/>
</dbReference>
<dbReference type="PANTHER" id="PTHR10302">
    <property type="entry name" value="SINGLE-STRANDED DNA-BINDING PROTEIN"/>
    <property type="match status" value="1"/>
</dbReference>
<dbReference type="Proteomes" id="UP000183994">
    <property type="component" value="Unassembled WGS sequence"/>
</dbReference>
<dbReference type="GO" id="GO:0006260">
    <property type="term" value="P:DNA replication"/>
    <property type="evidence" value="ECO:0007669"/>
    <property type="project" value="UniProtKB-UniRule"/>
</dbReference>
<organism evidence="5 6">
    <name type="scientific">Desulfatibacillum alkenivorans DSM 16219</name>
    <dbReference type="NCBI Taxonomy" id="1121393"/>
    <lineage>
        <taxon>Bacteria</taxon>
        <taxon>Pseudomonadati</taxon>
        <taxon>Thermodesulfobacteriota</taxon>
        <taxon>Desulfobacteria</taxon>
        <taxon>Desulfobacterales</taxon>
        <taxon>Desulfatibacillaceae</taxon>
        <taxon>Desulfatibacillum</taxon>
    </lineage>
</organism>
<comment type="function">
    <text evidence="2">Plays an important role in DNA replication, recombination and repair. Binds to ssDNA and to an array of partner proteins to recruit them to their sites of action during DNA metabolism.</text>
</comment>
<gene>
    <name evidence="5" type="ORF">SAMN02745216_04429</name>
</gene>
<dbReference type="STRING" id="1121393.SAMN02745216_04429"/>
<keyword evidence="2" id="KW-0235">DNA replication</keyword>
<name>A0A1M6WYR3_9BACT</name>
<dbReference type="Gene3D" id="2.40.50.140">
    <property type="entry name" value="Nucleic acid-binding proteins"/>
    <property type="match status" value="1"/>
</dbReference>
<proteinExistence type="inferred from homology"/>
<keyword evidence="2" id="KW-0227">DNA damage</keyword>
<feature type="DNA-binding region" evidence="2">
    <location>
        <begin position="47"/>
        <end position="53"/>
    </location>
</feature>
<dbReference type="GO" id="GO:0003697">
    <property type="term" value="F:single-stranded DNA binding"/>
    <property type="evidence" value="ECO:0007669"/>
    <property type="project" value="UniProtKB-UniRule"/>
</dbReference>
<feature type="compositionally biased region" description="Low complexity" evidence="4">
    <location>
        <begin position="115"/>
        <end position="125"/>
    </location>
</feature>
<evidence type="ECO:0000313" key="6">
    <source>
        <dbReference type="Proteomes" id="UP000183994"/>
    </source>
</evidence>
<sequence length="160" mass="17829">MAGLNKVMLIGNLGRDPEIRYTASGLAIANINLATTERFKGEDRTEWHRVVVFDKLAEICGQYLTKGRQVYFEGRLQTKEWTDKDGNKRWTTEIIANNMVMLGGRGEGQGPSNYQPRPAQRPAPQNNGYQNNGPADGGYQDDMPGPSYDQGGMDDDDIPF</sequence>
<dbReference type="InterPro" id="IPR000424">
    <property type="entry name" value="Primosome_PriB/ssb"/>
</dbReference>
<dbReference type="RefSeq" id="WP_073478429.1">
    <property type="nucleotide sequence ID" value="NZ_FQZU01000040.1"/>
</dbReference>
<dbReference type="PROSITE" id="PS50935">
    <property type="entry name" value="SSB"/>
    <property type="match status" value="1"/>
</dbReference>
<keyword evidence="2" id="KW-0233">DNA recombination</keyword>
<dbReference type="Pfam" id="PF00436">
    <property type="entry name" value="SSB"/>
    <property type="match status" value="1"/>
</dbReference>
<evidence type="ECO:0000256" key="3">
    <source>
        <dbReference type="PIRNR" id="PIRNR002070"/>
    </source>
</evidence>
<keyword evidence="1 2" id="KW-0238">DNA-binding</keyword>
<evidence type="ECO:0000256" key="4">
    <source>
        <dbReference type="SAM" id="MobiDB-lite"/>
    </source>
</evidence>
<evidence type="ECO:0000313" key="5">
    <source>
        <dbReference type="EMBL" id="SHK98858.1"/>
    </source>
</evidence>
<feature type="region of interest" description="Disordered" evidence="4">
    <location>
        <begin position="102"/>
        <end position="160"/>
    </location>
</feature>
<dbReference type="OrthoDB" id="9809878at2"/>
<dbReference type="NCBIfam" id="TIGR00621">
    <property type="entry name" value="ssb"/>
    <property type="match status" value="1"/>
</dbReference>
<dbReference type="EMBL" id="FQZU01000040">
    <property type="protein sequence ID" value="SHK98858.1"/>
    <property type="molecule type" value="Genomic_DNA"/>
</dbReference>
<feature type="short sequence motif" description="Important for interaction with partner proteins" evidence="2">
    <location>
        <begin position="155"/>
        <end position="160"/>
    </location>
</feature>
<dbReference type="GO" id="GO:0006310">
    <property type="term" value="P:DNA recombination"/>
    <property type="evidence" value="ECO:0007669"/>
    <property type="project" value="UniProtKB-UniRule"/>
</dbReference>
<dbReference type="PIRSF" id="PIRSF002070">
    <property type="entry name" value="SSB"/>
    <property type="match status" value="1"/>
</dbReference>
<dbReference type="GO" id="GO:0006281">
    <property type="term" value="P:DNA repair"/>
    <property type="evidence" value="ECO:0007669"/>
    <property type="project" value="UniProtKB-UniRule"/>
</dbReference>
<dbReference type="HAMAP" id="MF_00984">
    <property type="entry name" value="SSB"/>
    <property type="match status" value="1"/>
</dbReference>
<dbReference type="CDD" id="cd04496">
    <property type="entry name" value="SSB_OBF"/>
    <property type="match status" value="1"/>
</dbReference>
<dbReference type="GO" id="GO:0009295">
    <property type="term" value="C:nucleoid"/>
    <property type="evidence" value="ECO:0007669"/>
    <property type="project" value="TreeGrafter"/>
</dbReference>
<keyword evidence="6" id="KW-1185">Reference proteome</keyword>
<dbReference type="PANTHER" id="PTHR10302:SF27">
    <property type="entry name" value="SINGLE-STRANDED DNA-BINDING PROTEIN"/>
    <property type="match status" value="1"/>
</dbReference>
<protein>
    <recommendedName>
        <fullName evidence="2 3">Single-stranded DNA-binding protein</fullName>
        <shortName evidence="2">SSB</shortName>
    </recommendedName>
</protein>
<dbReference type="InterPro" id="IPR011344">
    <property type="entry name" value="ssDNA-bd"/>
</dbReference>
<dbReference type="SUPFAM" id="SSF50249">
    <property type="entry name" value="Nucleic acid-binding proteins"/>
    <property type="match status" value="1"/>
</dbReference>
<dbReference type="AlphaFoldDB" id="A0A1M6WYR3"/>
<keyword evidence="2" id="KW-0234">DNA repair</keyword>
<comment type="subunit">
    <text evidence="2">Homotetramer.</text>
</comment>
<evidence type="ECO:0000256" key="1">
    <source>
        <dbReference type="ARBA" id="ARBA00023125"/>
    </source>
</evidence>
<evidence type="ECO:0000256" key="2">
    <source>
        <dbReference type="HAMAP-Rule" id="MF_00984"/>
    </source>
</evidence>
<accession>A0A1M6WYR3</accession>
<reference evidence="6" key="1">
    <citation type="submission" date="2016-11" db="EMBL/GenBank/DDBJ databases">
        <authorList>
            <person name="Varghese N."/>
            <person name="Submissions S."/>
        </authorList>
    </citation>
    <scope>NUCLEOTIDE SEQUENCE [LARGE SCALE GENOMIC DNA]</scope>
    <source>
        <strain evidence="6">DSM 16219</strain>
    </source>
</reference>